<evidence type="ECO:0000313" key="1">
    <source>
        <dbReference type="EMBL" id="BAY68765.1"/>
    </source>
</evidence>
<name>A0A1Z4KIG4_ANAVA</name>
<dbReference type="InterPro" id="IPR029058">
    <property type="entry name" value="AB_hydrolase_fold"/>
</dbReference>
<accession>A0A1Z4KIG4</accession>
<reference evidence="1 2" key="1">
    <citation type="submission" date="2017-06" db="EMBL/GenBank/DDBJ databases">
        <title>Genome sequencing of cyanobaciteial culture collection at National Institute for Environmental Studies (NIES).</title>
        <authorList>
            <person name="Hirose Y."/>
            <person name="Shimura Y."/>
            <person name="Fujisawa T."/>
            <person name="Nakamura Y."/>
            <person name="Kawachi M."/>
        </authorList>
    </citation>
    <scope>NUCLEOTIDE SEQUENCE [LARGE SCALE GENOMIC DNA]</scope>
    <source>
        <strain evidence="1 2">NIES-23</strain>
    </source>
</reference>
<sequence length="455" mass="51847">MSDATPKNPVVMLHGYSDTGNSFQTWIKKFQENNYDVKIIHICKYVSLSNEINIEDIAEGLDQALAEKLGNNRTFDAIVHSTGMLVIRAWLAKYSSQGYYRLQHLIGLAPATFGSPIAHKGRSFLGALFKGNREWGPDFLEAGTRILDALELGSKFSWDLAHKDLLGETTFYGSDSDTPFVFTFCGTQQFFQSSLINNFLGRITNRVGVPLDGTDGVVRWAGCELRTRKITIDFTKQQPEDKLSISPWKNSGIAHAVRVKDHNHGRIMGDPSSDLVESVFQALQFTSEQDINIWHQTTLKTLSPNDSENAEWQQFIIRAIDDNDEPIPDYYIELATAQNNQWKRIEDFGVDVHVYAQDKSLRCFHVDITKTKNLQNLQIRIVASSNSEYVRYTGYASSAENFDSITDLELDISHILQQKEIKFFYPFTTTLVEIRLKRQTRKRLLQFMAFAESKL</sequence>
<dbReference type="Pfam" id="PF02089">
    <property type="entry name" value="Palm_thioest"/>
    <property type="match status" value="1"/>
</dbReference>
<dbReference type="SUPFAM" id="SSF53474">
    <property type="entry name" value="alpha/beta-Hydrolases"/>
    <property type="match status" value="1"/>
</dbReference>
<organism evidence="1 2">
    <name type="scientific">Trichormus variabilis NIES-23</name>
    <dbReference type="NCBI Taxonomy" id="1973479"/>
    <lineage>
        <taxon>Bacteria</taxon>
        <taxon>Bacillati</taxon>
        <taxon>Cyanobacteriota</taxon>
        <taxon>Cyanophyceae</taxon>
        <taxon>Nostocales</taxon>
        <taxon>Nostocaceae</taxon>
        <taxon>Trichormus</taxon>
    </lineage>
</organism>
<gene>
    <name evidence="1" type="ORF">NIES23_15540</name>
</gene>
<dbReference type="PANTHER" id="PTHR37946">
    <property type="entry name" value="SLL1969 PROTEIN"/>
    <property type="match status" value="1"/>
</dbReference>
<protein>
    <submittedName>
        <fullName evidence="1">Uncharacterized protein</fullName>
    </submittedName>
</protein>
<proteinExistence type="predicted"/>
<evidence type="ECO:0000313" key="2">
    <source>
        <dbReference type="Proteomes" id="UP000217507"/>
    </source>
</evidence>
<dbReference type="AlphaFoldDB" id="A0A1Z4KIG4"/>
<dbReference type="EMBL" id="AP018216">
    <property type="protein sequence ID" value="BAY68765.1"/>
    <property type="molecule type" value="Genomic_DNA"/>
</dbReference>
<dbReference type="Gene3D" id="3.40.50.1820">
    <property type="entry name" value="alpha/beta hydrolase"/>
    <property type="match status" value="1"/>
</dbReference>
<dbReference type="PANTHER" id="PTHR37946:SF1">
    <property type="entry name" value="SLL1969 PROTEIN"/>
    <property type="match status" value="1"/>
</dbReference>
<dbReference type="Proteomes" id="UP000217507">
    <property type="component" value="Chromosome"/>
</dbReference>